<dbReference type="Gene3D" id="2.70.98.10">
    <property type="match status" value="1"/>
</dbReference>
<dbReference type="PANTHER" id="PTHR12143:SF39">
    <property type="entry name" value="SECRETED PROTEIN"/>
    <property type="match status" value="1"/>
</dbReference>
<gene>
    <name evidence="5" type="ORF">HK413_11180</name>
</gene>
<reference evidence="5 6" key="1">
    <citation type="submission" date="2020-05" db="EMBL/GenBank/DDBJ databases">
        <authorList>
            <person name="Khan S.A."/>
            <person name="Jeon C.O."/>
            <person name="Chun B.H."/>
        </authorList>
    </citation>
    <scope>NUCLEOTIDE SEQUENCE [LARGE SCALE GENOMIC DNA]</scope>
    <source>
        <strain evidence="5 6">S1162</strain>
    </source>
</reference>
<evidence type="ECO:0000313" key="6">
    <source>
        <dbReference type="Proteomes" id="UP000566071"/>
    </source>
</evidence>
<feature type="domain" description="Glycosyl hydrolase family 92 N-terminal" evidence="4">
    <location>
        <begin position="1"/>
        <end position="136"/>
    </location>
</feature>
<comment type="cofactor">
    <cofactor evidence="1">
        <name>Ca(2+)</name>
        <dbReference type="ChEBI" id="CHEBI:29108"/>
    </cofactor>
</comment>
<keyword evidence="6" id="KW-1185">Reference proteome</keyword>
<comment type="subunit">
    <text evidence="2">Monomer.</text>
</comment>
<evidence type="ECO:0000259" key="4">
    <source>
        <dbReference type="Pfam" id="PF17678"/>
    </source>
</evidence>
<evidence type="ECO:0000256" key="2">
    <source>
        <dbReference type="ARBA" id="ARBA00011245"/>
    </source>
</evidence>
<sequence>MGTGGHGHTYPGAVMPFGMVQLSPDTRLEGWDGCSGYHYTDSVVYGFSHTHLSGTGIADYCDILFMPTTGTPQFKNTAYSSPFKKKNETASPGYYKTRLDKYNIGVELTATTRAGMHRYSYPSSPEANIIIDLQHRDQS</sequence>
<dbReference type="Pfam" id="PF17678">
    <property type="entry name" value="Glyco_hydro_92N"/>
    <property type="match status" value="1"/>
</dbReference>
<protein>
    <recommendedName>
        <fullName evidence="4">Glycosyl hydrolase family 92 N-terminal domain-containing protein</fullName>
    </recommendedName>
</protein>
<accession>A0ABX1W785</accession>
<keyword evidence="3" id="KW-0106">Calcium</keyword>
<comment type="caution">
    <text evidence="5">The sequence shown here is derived from an EMBL/GenBank/DDBJ whole genome shotgun (WGS) entry which is preliminary data.</text>
</comment>
<name>A0ABX1W785_9SPHI</name>
<organism evidence="5 6">
    <name type="scientific">Mucilaginibacter humi</name>
    <dbReference type="NCBI Taxonomy" id="2732510"/>
    <lineage>
        <taxon>Bacteria</taxon>
        <taxon>Pseudomonadati</taxon>
        <taxon>Bacteroidota</taxon>
        <taxon>Sphingobacteriia</taxon>
        <taxon>Sphingobacteriales</taxon>
        <taxon>Sphingobacteriaceae</taxon>
        <taxon>Mucilaginibacter</taxon>
    </lineage>
</organism>
<dbReference type="EMBL" id="JABFCR010000052">
    <property type="protein sequence ID" value="NNU34530.1"/>
    <property type="molecule type" value="Genomic_DNA"/>
</dbReference>
<proteinExistence type="predicted"/>
<dbReference type="PANTHER" id="PTHR12143">
    <property type="entry name" value="PEPTIDE N-GLYCANASE PNGASE -RELATED"/>
    <property type="match status" value="1"/>
</dbReference>
<evidence type="ECO:0000313" key="5">
    <source>
        <dbReference type="EMBL" id="NNU34530.1"/>
    </source>
</evidence>
<dbReference type="InterPro" id="IPR014718">
    <property type="entry name" value="GH-type_carb-bd"/>
</dbReference>
<dbReference type="InterPro" id="IPR041371">
    <property type="entry name" value="GH92_N"/>
</dbReference>
<evidence type="ECO:0000256" key="3">
    <source>
        <dbReference type="ARBA" id="ARBA00022837"/>
    </source>
</evidence>
<dbReference type="InterPro" id="IPR050883">
    <property type="entry name" value="PNGase"/>
</dbReference>
<dbReference type="Proteomes" id="UP000566071">
    <property type="component" value="Unassembled WGS sequence"/>
</dbReference>
<evidence type="ECO:0000256" key="1">
    <source>
        <dbReference type="ARBA" id="ARBA00001913"/>
    </source>
</evidence>